<reference evidence="1" key="2">
    <citation type="submission" date="2023-06" db="EMBL/GenBank/DDBJ databases">
        <authorList>
            <person name="Ma L."/>
            <person name="Liu K.-W."/>
            <person name="Li Z."/>
            <person name="Hsiao Y.-Y."/>
            <person name="Qi Y."/>
            <person name="Fu T."/>
            <person name="Tang G."/>
            <person name="Zhang D."/>
            <person name="Sun W.-H."/>
            <person name="Liu D.-K."/>
            <person name="Li Y."/>
            <person name="Chen G.-Z."/>
            <person name="Liu X.-D."/>
            <person name="Liao X.-Y."/>
            <person name="Jiang Y.-T."/>
            <person name="Yu X."/>
            <person name="Hao Y."/>
            <person name="Huang J."/>
            <person name="Zhao X.-W."/>
            <person name="Ke S."/>
            <person name="Chen Y.-Y."/>
            <person name="Wu W.-L."/>
            <person name="Hsu J.-L."/>
            <person name="Lin Y.-F."/>
            <person name="Huang M.-D."/>
            <person name="Li C.-Y."/>
            <person name="Huang L."/>
            <person name="Wang Z.-W."/>
            <person name="Zhao X."/>
            <person name="Zhong W.-Y."/>
            <person name="Peng D.-H."/>
            <person name="Ahmad S."/>
            <person name="Lan S."/>
            <person name="Zhang J.-S."/>
            <person name="Tsai W.-C."/>
            <person name="Van De Peer Y."/>
            <person name="Liu Z.-J."/>
        </authorList>
    </citation>
    <scope>NUCLEOTIDE SEQUENCE</scope>
    <source>
        <strain evidence="1">SCP</strain>
        <tissue evidence="1">Leaves</tissue>
    </source>
</reference>
<gene>
    <name evidence="1" type="ORF">QJS04_geneDACA023453</name>
</gene>
<name>A0AAV9AAU7_ACOGR</name>
<evidence type="ECO:0000313" key="2">
    <source>
        <dbReference type="Proteomes" id="UP001179952"/>
    </source>
</evidence>
<keyword evidence="2" id="KW-1185">Reference proteome</keyword>
<dbReference type="EMBL" id="JAUJYN010000011">
    <property type="protein sequence ID" value="KAK1261245.1"/>
    <property type="molecule type" value="Genomic_DNA"/>
</dbReference>
<dbReference type="AlphaFoldDB" id="A0AAV9AAU7"/>
<sequence>MISSAAQTAQHIDINATAPPIAPETAVKMSAAQPKHAVKVLHFGGFVPADKALNGRTRPRLKAMNIARA</sequence>
<comment type="caution">
    <text evidence="1">The sequence shown here is derived from an EMBL/GenBank/DDBJ whole genome shotgun (WGS) entry which is preliminary data.</text>
</comment>
<organism evidence="1 2">
    <name type="scientific">Acorus gramineus</name>
    <name type="common">Dwarf sweet flag</name>
    <dbReference type="NCBI Taxonomy" id="55184"/>
    <lineage>
        <taxon>Eukaryota</taxon>
        <taxon>Viridiplantae</taxon>
        <taxon>Streptophyta</taxon>
        <taxon>Embryophyta</taxon>
        <taxon>Tracheophyta</taxon>
        <taxon>Spermatophyta</taxon>
        <taxon>Magnoliopsida</taxon>
        <taxon>Liliopsida</taxon>
        <taxon>Acoraceae</taxon>
        <taxon>Acorus</taxon>
    </lineage>
</organism>
<proteinExistence type="predicted"/>
<reference evidence="1" key="1">
    <citation type="journal article" date="2023" name="Nat. Commun.">
        <title>Diploid and tetraploid genomes of Acorus and the evolution of monocots.</title>
        <authorList>
            <person name="Ma L."/>
            <person name="Liu K.W."/>
            <person name="Li Z."/>
            <person name="Hsiao Y.Y."/>
            <person name="Qi Y."/>
            <person name="Fu T."/>
            <person name="Tang G.D."/>
            <person name="Zhang D."/>
            <person name="Sun W.H."/>
            <person name="Liu D.K."/>
            <person name="Li Y."/>
            <person name="Chen G.Z."/>
            <person name="Liu X.D."/>
            <person name="Liao X.Y."/>
            <person name="Jiang Y.T."/>
            <person name="Yu X."/>
            <person name="Hao Y."/>
            <person name="Huang J."/>
            <person name="Zhao X.W."/>
            <person name="Ke S."/>
            <person name="Chen Y.Y."/>
            <person name="Wu W.L."/>
            <person name="Hsu J.L."/>
            <person name="Lin Y.F."/>
            <person name="Huang M.D."/>
            <person name="Li C.Y."/>
            <person name="Huang L."/>
            <person name="Wang Z.W."/>
            <person name="Zhao X."/>
            <person name="Zhong W.Y."/>
            <person name="Peng D.H."/>
            <person name="Ahmad S."/>
            <person name="Lan S."/>
            <person name="Zhang J.S."/>
            <person name="Tsai W.C."/>
            <person name="Van de Peer Y."/>
            <person name="Liu Z.J."/>
        </authorList>
    </citation>
    <scope>NUCLEOTIDE SEQUENCE</scope>
    <source>
        <strain evidence="1">SCP</strain>
    </source>
</reference>
<dbReference type="Proteomes" id="UP001179952">
    <property type="component" value="Unassembled WGS sequence"/>
</dbReference>
<accession>A0AAV9AAU7</accession>
<protein>
    <submittedName>
        <fullName evidence="1">Uncharacterized protein</fullName>
    </submittedName>
</protein>
<evidence type="ECO:0000313" key="1">
    <source>
        <dbReference type="EMBL" id="KAK1261245.1"/>
    </source>
</evidence>